<dbReference type="PANTHER" id="PTHR33706">
    <property type="entry name" value="MORN VARIANT REPEAT PROTEIN"/>
    <property type="match status" value="1"/>
</dbReference>
<protein>
    <recommendedName>
        <fullName evidence="3">MORN repeat protein</fullName>
    </recommendedName>
</protein>
<proteinExistence type="predicted"/>
<dbReference type="Gene3D" id="3.90.930.1">
    <property type="match status" value="2"/>
</dbReference>
<name>A0ABM6U701_FUSVA</name>
<dbReference type="EMBL" id="CP028103">
    <property type="protein sequence ID" value="AVQ32186.1"/>
    <property type="molecule type" value="Genomic_DNA"/>
</dbReference>
<dbReference type="GeneID" id="77469012"/>
<keyword evidence="2" id="KW-1185">Reference proteome</keyword>
<sequence length="436" mass="51262">MKKLLILFFVVLNLSILGREVDMEQLKAQNDIMYINGEKEAFTGIARTYFDNGNIKEEIEFKNGMKDGTSKEYARNGSLREEAEFKNGEVNGIRKMYYDSGKLLLSQEWKDNEINGISKDYYENGNLSYESIDINGKKDGFIKFYYEDGTLERETSFKMGIQDGPTRTYFENGQLSSEGNYKNNIQEGKYKEYYENGNIRLTGQYKNGERVGKWIEYHQNGKVSREKIYDENTDEEKKTEGKKQIPPTVELEYNEKKSKYCLKGKNTPYTGEVKTFYDNGNTKSLNIYKDGIEVHSWLYSYFQNEKIEVEDTKNGDISERKLYNHKGGVSYHSIQNTKEDRGEDRMYYENGQLKNIARYVGLTFQFRKKEGLQEEYYENGKLELKAEFKNGTHNGKYEEYYKNGNLYKKGQCKDGEKIGYWEFYSEDGKLKDKRNY</sequence>
<dbReference type="SUPFAM" id="SSF82185">
    <property type="entry name" value="Histone H3 K4-specific methyltransferase SET7/9 N-terminal domain"/>
    <property type="match status" value="3"/>
</dbReference>
<dbReference type="Pfam" id="PF07661">
    <property type="entry name" value="MORN_2"/>
    <property type="match status" value="13"/>
</dbReference>
<evidence type="ECO:0008006" key="3">
    <source>
        <dbReference type="Google" id="ProtNLM"/>
    </source>
</evidence>
<evidence type="ECO:0000313" key="1">
    <source>
        <dbReference type="EMBL" id="AVQ32186.1"/>
    </source>
</evidence>
<accession>A0ABM6U701</accession>
<reference evidence="2" key="1">
    <citation type="journal article" date="2018" name="MSphere">
        <title>Fusobacterium Genomics Using MinION and Illumina Sequencing Enables Genome Completion and Correction.</title>
        <authorList>
            <person name="Todd S.M."/>
            <person name="Settlage R.E."/>
            <person name="Lahmers K.K."/>
            <person name="Slade D.J."/>
        </authorList>
    </citation>
    <scope>NUCLEOTIDE SEQUENCE [LARGE SCALE GENOMIC DNA]</scope>
    <source>
        <strain evidence="2">ATCC 27725</strain>
    </source>
</reference>
<gene>
    <name evidence="1" type="ORF">C4N18_13480</name>
</gene>
<dbReference type="Gene3D" id="2.20.110.10">
    <property type="entry name" value="Histone H3 K4-specific methyltransferase SET7/9 N-terminal domain"/>
    <property type="match status" value="3"/>
</dbReference>
<dbReference type="PANTHER" id="PTHR33706:SF1">
    <property type="entry name" value="TPR REPEAT PROTEIN"/>
    <property type="match status" value="1"/>
</dbReference>
<evidence type="ECO:0000313" key="2">
    <source>
        <dbReference type="Proteomes" id="UP000241238"/>
    </source>
</evidence>
<dbReference type="RefSeq" id="WP_005950551.1">
    <property type="nucleotide sequence ID" value="NZ_CP028103.1"/>
</dbReference>
<dbReference type="Proteomes" id="UP000241238">
    <property type="component" value="Chromosome"/>
</dbReference>
<organism evidence="1 2">
    <name type="scientific">Fusobacterium varium ATCC 27725</name>
    <dbReference type="NCBI Taxonomy" id="469618"/>
    <lineage>
        <taxon>Bacteria</taxon>
        <taxon>Fusobacteriati</taxon>
        <taxon>Fusobacteriota</taxon>
        <taxon>Fusobacteriia</taxon>
        <taxon>Fusobacteriales</taxon>
        <taxon>Fusobacteriaceae</taxon>
        <taxon>Fusobacterium</taxon>
    </lineage>
</organism>
<dbReference type="InterPro" id="IPR011652">
    <property type="entry name" value="MORN_2"/>
</dbReference>